<dbReference type="Proteomes" id="UP001153331">
    <property type="component" value="Unassembled WGS sequence"/>
</dbReference>
<name>A0ACC2IBG5_9PLEO</name>
<organism evidence="1 2">
    <name type="scientific">Boeremia exigua</name>
    <dbReference type="NCBI Taxonomy" id="749465"/>
    <lineage>
        <taxon>Eukaryota</taxon>
        <taxon>Fungi</taxon>
        <taxon>Dikarya</taxon>
        <taxon>Ascomycota</taxon>
        <taxon>Pezizomycotina</taxon>
        <taxon>Dothideomycetes</taxon>
        <taxon>Pleosporomycetidae</taxon>
        <taxon>Pleosporales</taxon>
        <taxon>Pleosporineae</taxon>
        <taxon>Didymellaceae</taxon>
        <taxon>Boeremia</taxon>
    </lineage>
</organism>
<proteinExistence type="predicted"/>
<evidence type="ECO:0000313" key="1">
    <source>
        <dbReference type="EMBL" id="KAJ8112452.1"/>
    </source>
</evidence>
<evidence type="ECO:0000313" key="2">
    <source>
        <dbReference type="Proteomes" id="UP001153331"/>
    </source>
</evidence>
<protein>
    <submittedName>
        <fullName evidence="1">Uncharacterized protein</fullName>
    </submittedName>
</protein>
<reference evidence="1" key="1">
    <citation type="submission" date="2022-11" db="EMBL/GenBank/DDBJ databases">
        <title>Genome Sequence of Boeremia exigua.</title>
        <authorList>
            <person name="Buettner E."/>
        </authorList>
    </citation>
    <scope>NUCLEOTIDE SEQUENCE</scope>
    <source>
        <strain evidence="1">CU02</strain>
    </source>
</reference>
<gene>
    <name evidence="1" type="ORF">OPT61_g5179</name>
</gene>
<accession>A0ACC2IBG5</accession>
<keyword evidence="2" id="KW-1185">Reference proteome</keyword>
<dbReference type="EMBL" id="JAPHNI010000323">
    <property type="protein sequence ID" value="KAJ8112452.1"/>
    <property type="molecule type" value="Genomic_DNA"/>
</dbReference>
<sequence length="227" mass="23711">MKTSFALSALVATVAALPTALKPKICPAVPQNANFDDLRGLPGSIFNSIPTPYKGLLFQGAQYTSVLRTSPLLGTGLVPGVAPNSGNNYAGIQVVSQLSGTPMLTVNYASSNIESFQLDSFYFGCVIQLANGVTAIPSACKINVTGYKGTDNNVAAGQQVCSQSYSYTPASALGRQQQTFGRFSNCAGKDIQYAVVQFDLEGAAGALDVLSGLVLDDVKYSTKAKKC</sequence>
<comment type="caution">
    <text evidence="1">The sequence shown here is derived from an EMBL/GenBank/DDBJ whole genome shotgun (WGS) entry which is preliminary data.</text>
</comment>